<keyword evidence="4" id="KW-1185">Reference proteome</keyword>
<gene>
    <name evidence="3" type="ORF">GGQ66_004538</name>
</gene>
<keyword evidence="1" id="KW-0472">Membrane</keyword>
<feature type="transmembrane region" description="Helical" evidence="1">
    <location>
        <begin position="161"/>
        <end position="178"/>
    </location>
</feature>
<protein>
    <submittedName>
        <fullName evidence="3">Nickel transport protein</fullName>
    </submittedName>
</protein>
<keyword evidence="1" id="KW-1133">Transmembrane helix</keyword>
<evidence type="ECO:0000313" key="4">
    <source>
        <dbReference type="Proteomes" id="UP000584824"/>
    </source>
</evidence>
<feature type="signal peptide" evidence="2">
    <location>
        <begin position="1"/>
        <end position="19"/>
    </location>
</feature>
<evidence type="ECO:0000313" key="3">
    <source>
        <dbReference type="EMBL" id="MBB4105950.1"/>
    </source>
</evidence>
<dbReference type="AlphaFoldDB" id="A0A7W6K881"/>
<dbReference type="Proteomes" id="UP000584824">
    <property type="component" value="Unassembled WGS sequence"/>
</dbReference>
<keyword evidence="1" id="KW-0812">Transmembrane</keyword>
<accession>A0A7W6K881</accession>
<evidence type="ECO:0000256" key="1">
    <source>
        <dbReference type="SAM" id="Phobius"/>
    </source>
</evidence>
<sequence length="183" mass="18896">MARILLILLSLSIAGPATAHSLRVFARVEGAQVSGYAFFIGGGRPAGATWVARMADAMLATGKTDGNGAYSFAAPSAVISTIAITVDTGEGHIATTTLVPARFGPMAEGKPDDAPAPTLDTNPAPAAGATAQQIEAAVERQVAPLLERIETMDARMRFTDVMSGVFLILGLAGMALWARGRRS</sequence>
<feature type="chain" id="PRO_5031473129" evidence="2">
    <location>
        <begin position="20"/>
        <end position="183"/>
    </location>
</feature>
<keyword evidence="2" id="KW-0732">Signal</keyword>
<name>A0A7W6K881_9HYPH</name>
<dbReference type="EMBL" id="JACIDU010000039">
    <property type="protein sequence ID" value="MBB4105950.1"/>
    <property type="molecule type" value="Genomic_DNA"/>
</dbReference>
<comment type="caution">
    <text evidence="3">The sequence shown here is derived from an EMBL/GenBank/DDBJ whole genome shotgun (WGS) entry which is preliminary data.</text>
</comment>
<dbReference type="RefSeq" id="WP_183795897.1">
    <property type="nucleotide sequence ID" value="NZ_JACIDU010000039.1"/>
</dbReference>
<proteinExistence type="predicted"/>
<reference evidence="3 4" key="1">
    <citation type="submission" date="2020-08" db="EMBL/GenBank/DDBJ databases">
        <title>Genomic Encyclopedia of Type Strains, Phase IV (KMG-IV): sequencing the most valuable type-strain genomes for metagenomic binning, comparative biology and taxonomic classification.</title>
        <authorList>
            <person name="Goeker M."/>
        </authorList>
    </citation>
    <scope>NUCLEOTIDE SEQUENCE [LARGE SCALE GENOMIC DNA]</scope>
    <source>
        <strain evidence="3 4">DSM 26385</strain>
    </source>
</reference>
<evidence type="ECO:0000256" key="2">
    <source>
        <dbReference type="SAM" id="SignalP"/>
    </source>
</evidence>
<organism evidence="3 4">
    <name type="scientific">Allorhizobium borbori</name>
    <dbReference type="NCBI Taxonomy" id="485907"/>
    <lineage>
        <taxon>Bacteria</taxon>
        <taxon>Pseudomonadati</taxon>
        <taxon>Pseudomonadota</taxon>
        <taxon>Alphaproteobacteria</taxon>
        <taxon>Hyphomicrobiales</taxon>
        <taxon>Rhizobiaceae</taxon>
        <taxon>Rhizobium/Agrobacterium group</taxon>
        <taxon>Allorhizobium</taxon>
    </lineage>
</organism>